<dbReference type="Proteomes" id="UP000319160">
    <property type="component" value="Unassembled WGS sequence"/>
</dbReference>
<name>A0A553I1K1_9PEZI</name>
<evidence type="ECO:0000256" key="1">
    <source>
        <dbReference type="SAM" id="Phobius"/>
    </source>
</evidence>
<gene>
    <name evidence="2" type="ORF">FHL15_005152</name>
</gene>
<feature type="transmembrane region" description="Helical" evidence="1">
    <location>
        <begin position="210"/>
        <end position="234"/>
    </location>
</feature>
<reference evidence="3" key="1">
    <citation type="submission" date="2019-06" db="EMBL/GenBank/DDBJ databases">
        <title>Draft genome sequence of the griseofulvin-producing fungus Xylaria cubensis strain G536.</title>
        <authorList>
            <person name="Mead M.E."/>
            <person name="Raja H.A."/>
            <person name="Steenwyk J.L."/>
            <person name="Knowles S.L."/>
            <person name="Oberlies N.H."/>
            <person name="Rokas A."/>
        </authorList>
    </citation>
    <scope>NUCLEOTIDE SEQUENCE [LARGE SCALE GENOMIC DNA]</scope>
    <source>
        <strain evidence="3">G536</strain>
    </source>
</reference>
<protein>
    <submittedName>
        <fullName evidence="2">Uncharacterized protein</fullName>
    </submittedName>
</protein>
<dbReference type="EMBL" id="VFLP01000025">
    <property type="protein sequence ID" value="TRX94074.1"/>
    <property type="molecule type" value="Genomic_DNA"/>
</dbReference>
<evidence type="ECO:0000313" key="2">
    <source>
        <dbReference type="EMBL" id="TRX94074.1"/>
    </source>
</evidence>
<keyword evidence="1" id="KW-1133">Transmembrane helix</keyword>
<sequence>MVRRIPDFRMSLLLKLRMAIGAIDDVTDSLVTHATIKEMVFALVEEYPHFRSRALHRQQQVVFKSNMTATPTALLLSKMMWVNWLKPTAFRDSCLPKLLSTACATLGIARSLISSKIIASIISRNNDGINNFHPISELDNAGRNVVLVLIGSGLKTVDTKQCDDPVFVAHVPEPVPNTSQYIYHPDQLAGAIDCVEQRTRISAGFANVSALNLILVLSVGTAVILTNLCLDLLVELLAKFSPSVKSEQVTLICNDVLHLQRLSYTAQELLVGEDRTAWISINKPIPRVENKALHGSLIEHKEEQVAFELRAGKLSKITPDLHETEDE</sequence>
<evidence type="ECO:0000313" key="3">
    <source>
        <dbReference type="Proteomes" id="UP000319160"/>
    </source>
</evidence>
<accession>A0A553I1K1</accession>
<dbReference type="OrthoDB" id="3540210at2759"/>
<keyword evidence="3" id="KW-1185">Reference proteome</keyword>
<keyword evidence="1" id="KW-0812">Transmembrane</keyword>
<proteinExistence type="predicted"/>
<comment type="caution">
    <text evidence="2">The sequence shown here is derived from an EMBL/GenBank/DDBJ whole genome shotgun (WGS) entry which is preliminary data.</text>
</comment>
<dbReference type="AlphaFoldDB" id="A0A553I1K1"/>
<organism evidence="2 3">
    <name type="scientific">Xylaria flabelliformis</name>
    <dbReference type="NCBI Taxonomy" id="2512241"/>
    <lineage>
        <taxon>Eukaryota</taxon>
        <taxon>Fungi</taxon>
        <taxon>Dikarya</taxon>
        <taxon>Ascomycota</taxon>
        <taxon>Pezizomycotina</taxon>
        <taxon>Sordariomycetes</taxon>
        <taxon>Xylariomycetidae</taxon>
        <taxon>Xylariales</taxon>
        <taxon>Xylariaceae</taxon>
        <taxon>Xylaria</taxon>
    </lineage>
</organism>
<keyword evidence="1" id="KW-0472">Membrane</keyword>